<evidence type="ECO:0000256" key="13">
    <source>
        <dbReference type="SAM" id="MobiDB-lite"/>
    </source>
</evidence>
<accession>A0A0E4CPN8</accession>
<dbReference type="SUPFAM" id="SSF56112">
    <property type="entry name" value="Protein kinase-like (PK-like)"/>
    <property type="match status" value="1"/>
</dbReference>
<dbReference type="InterPro" id="IPR011009">
    <property type="entry name" value="Kinase-like_dom_sf"/>
</dbReference>
<proteinExistence type="predicted"/>
<keyword evidence="3" id="KW-1003">Cell membrane</keyword>
<dbReference type="Gene3D" id="3.30.200.20">
    <property type="entry name" value="Phosphorylase Kinase, domain 1"/>
    <property type="match status" value="1"/>
</dbReference>
<organism evidence="16 17">
    <name type="scientific">Mycobacterium lentiflavum</name>
    <dbReference type="NCBI Taxonomy" id="141349"/>
    <lineage>
        <taxon>Bacteria</taxon>
        <taxon>Bacillati</taxon>
        <taxon>Actinomycetota</taxon>
        <taxon>Actinomycetes</taxon>
        <taxon>Mycobacteriales</taxon>
        <taxon>Mycobacteriaceae</taxon>
        <taxon>Mycobacterium</taxon>
        <taxon>Mycobacterium simiae complex</taxon>
    </lineage>
</organism>
<dbReference type="Proteomes" id="UP000199251">
    <property type="component" value="Unassembled WGS sequence"/>
</dbReference>
<dbReference type="EC" id="2.7.11.1" evidence="2"/>
<dbReference type="PANTHER" id="PTHR43289:SF6">
    <property type="entry name" value="SERINE_THREONINE-PROTEIN KINASE NEKL-3"/>
    <property type="match status" value="1"/>
</dbReference>
<feature type="region of interest" description="Disordered" evidence="13">
    <location>
        <begin position="356"/>
        <end position="405"/>
    </location>
</feature>
<evidence type="ECO:0000256" key="11">
    <source>
        <dbReference type="ARBA" id="ARBA00023136"/>
    </source>
</evidence>
<evidence type="ECO:0000256" key="9">
    <source>
        <dbReference type="ARBA" id="ARBA00022840"/>
    </source>
</evidence>
<evidence type="ECO:0000313" key="16">
    <source>
        <dbReference type="EMBL" id="CQD18244.1"/>
    </source>
</evidence>
<dbReference type="FunFam" id="3.30.200.20:FF:000348">
    <property type="entry name" value="Serine/threonine protein kinase"/>
    <property type="match status" value="1"/>
</dbReference>
<evidence type="ECO:0000256" key="4">
    <source>
        <dbReference type="ARBA" id="ARBA00022527"/>
    </source>
</evidence>
<keyword evidence="10 14" id="KW-1133">Transmembrane helix</keyword>
<dbReference type="RefSeq" id="WP_090604594.1">
    <property type="nucleotide sequence ID" value="NZ_CTEE01000001.1"/>
</dbReference>
<dbReference type="FunFam" id="1.10.510.10:FF:000021">
    <property type="entry name" value="Serine/threonine protein kinase"/>
    <property type="match status" value="1"/>
</dbReference>
<keyword evidence="9 12" id="KW-0067">ATP-binding</keyword>
<dbReference type="EMBL" id="CTEE01000001">
    <property type="protein sequence ID" value="CQD18244.1"/>
    <property type="molecule type" value="Genomic_DNA"/>
</dbReference>
<dbReference type="InterPro" id="IPR017441">
    <property type="entry name" value="Protein_kinase_ATP_BS"/>
</dbReference>
<evidence type="ECO:0000256" key="6">
    <source>
        <dbReference type="ARBA" id="ARBA00022692"/>
    </source>
</evidence>
<comment type="subcellular location">
    <subcellularLocation>
        <location evidence="1">Cell membrane</location>
        <topology evidence="1">Single-pass membrane protein</topology>
    </subcellularLocation>
</comment>
<dbReference type="PANTHER" id="PTHR43289">
    <property type="entry name" value="MITOGEN-ACTIVATED PROTEIN KINASE KINASE KINASE 20-RELATED"/>
    <property type="match status" value="1"/>
</dbReference>
<keyword evidence="11 14" id="KW-0472">Membrane</keyword>
<dbReference type="GO" id="GO:0005524">
    <property type="term" value="F:ATP binding"/>
    <property type="evidence" value="ECO:0007669"/>
    <property type="project" value="UniProtKB-UniRule"/>
</dbReference>
<dbReference type="Pfam" id="PF00069">
    <property type="entry name" value="Pkinase"/>
    <property type="match status" value="1"/>
</dbReference>
<dbReference type="AlphaFoldDB" id="A0A0E4CPN8"/>
<dbReference type="STRING" id="141349.BN1232_04161"/>
<evidence type="ECO:0000256" key="14">
    <source>
        <dbReference type="SAM" id="Phobius"/>
    </source>
</evidence>
<evidence type="ECO:0000256" key="12">
    <source>
        <dbReference type="PROSITE-ProRule" id="PRU10141"/>
    </source>
</evidence>
<dbReference type="PROSITE" id="PS00107">
    <property type="entry name" value="PROTEIN_KINASE_ATP"/>
    <property type="match status" value="1"/>
</dbReference>
<dbReference type="InterPro" id="IPR000719">
    <property type="entry name" value="Prot_kinase_dom"/>
</dbReference>
<sequence length="646" mass="69400">MDGTPFGRYRLVELLGRGGMGEVWRAHDTGTDRIVAIKLLPAFLSDDEEFQQRFRREAHAAARLNNPHVIPIHNYGEIDGQLYVDMRLIEGRDLQSVLADGPLDPVRAVRIIEQVANALQAAHRVGLLHRDIKPSNILLDHDDFAYLIDFGIARAIEETRMTKSGDTIGTFQYIAPERLDATAHEDARADIYSLACVLYESLTGQPPFPGSSAAHLITAHLHTPPPRPSTTQPDVPVEVDEVIATGMAKDPEQRYATTVELANAARDAVTDRIGHPLAAAAQPATMRAPDPHLPATAYASSTAPTQFGPQTDATPPSAPPAADGRSLKRRRIALAGGVAAAAAVVVVLVMAFTNVGSSDKPPDNPKPVAAPNTGPFTGVYRADFGPSATHGKPDDGGTPSTGQWSVRSACRPTGCVAMATATGGATLQSSFIFDDVGGQWRAVGAYPVASPPPGVSGFDGCQFPAEYWTVITLQQRPDGTIGGQYRATGPPECETERTVTFTRIGDVDVNTLPDPASQPAPVGSPATAFHGRYHATQTPLDTHKTGTWEPIVSTDCLRTGERCISKVGYDIYHFSNGQWVFNLDTKRTCEKSETRDTTTFHWEFPLPQPPQDPIALLTGHGHKQVSGTDSCAGSYDENVKFERTGD</sequence>
<dbReference type="GO" id="GO:0005886">
    <property type="term" value="C:plasma membrane"/>
    <property type="evidence" value="ECO:0007669"/>
    <property type="project" value="UniProtKB-SubCell"/>
</dbReference>
<keyword evidence="6 14" id="KW-0812">Transmembrane</keyword>
<reference evidence="16 17" key="1">
    <citation type="submission" date="2015-03" db="EMBL/GenBank/DDBJ databases">
        <authorList>
            <person name="Urmite Genomes"/>
        </authorList>
    </citation>
    <scope>NUCLEOTIDE SEQUENCE [LARGE SCALE GENOMIC DNA]</scope>
    <source>
        <strain evidence="16 17">CSUR P1491</strain>
    </source>
</reference>
<evidence type="ECO:0000256" key="2">
    <source>
        <dbReference type="ARBA" id="ARBA00012513"/>
    </source>
</evidence>
<evidence type="ECO:0000256" key="10">
    <source>
        <dbReference type="ARBA" id="ARBA00022989"/>
    </source>
</evidence>
<feature type="binding site" evidence="12">
    <location>
        <position position="38"/>
    </location>
    <ligand>
        <name>ATP</name>
        <dbReference type="ChEBI" id="CHEBI:30616"/>
    </ligand>
</feature>
<feature type="transmembrane region" description="Helical" evidence="14">
    <location>
        <begin position="332"/>
        <end position="352"/>
    </location>
</feature>
<keyword evidence="4" id="KW-0723">Serine/threonine-protein kinase</keyword>
<dbReference type="GO" id="GO:0080090">
    <property type="term" value="P:regulation of primary metabolic process"/>
    <property type="evidence" value="ECO:0007669"/>
    <property type="project" value="UniProtKB-ARBA"/>
</dbReference>
<keyword evidence="7 12" id="KW-0547">Nucleotide-binding</keyword>
<evidence type="ECO:0000256" key="1">
    <source>
        <dbReference type="ARBA" id="ARBA00004162"/>
    </source>
</evidence>
<keyword evidence="5" id="KW-0808">Transferase</keyword>
<dbReference type="SMART" id="SM00220">
    <property type="entry name" value="S_TKc"/>
    <property type="match status" value="1"/>
</dbReference>
<name>A0A0E4CPN8_MYCLN</name>
<feature type="compositionally biased region" description="Low complexity" evidence="13">
    <location>
        <begin position="280"/>
        <end position="323"/>
    </location>
</feature>
<dbReference type="InterPro" id="IPR008271">
    <property type="entry name" value="Ser/Thr_kinase_AS"/>
</dbReference>
<evidence type="ECO:0000256" key="7">
    <source>
        <dbReference type="ARBA" id="ARBA00022741"/>
    </source>
</evidence>
<dbReference type="PROSITE" id="PS50011">
    <property type="entry name" value="PROTEIN_KINASE_DOM"/>
    <property type="match status" value="1"/>
</dbReference>
<protein>
    <recommendedName>
        <fullName evidence="2">non-specific serine/threonine protein kinase</fullName>
        <ecNumber evidence="2">2.7.11.1</ecNumber>
    </recommendedName>
</protein>
<dbReference type="GO" id="GO:0004674">
    <property type="term" value="F:protein serine/threonine kinase activity"/>
    <property type="evidence" value="ECO:0007669"/>
    <property type="project" value="UniProtKB-KW"/>
</dbReference>
<dbReference type="PROSITE" id="PS00108">
    <property type="entry name" value="PROTEIN_KINASE_ST"/>
    <property type="match status" value="1"/>
</dbReference>
<evidence type="ECO:0000313" key="17">
    <source>
        <dbReference type="Proteomes" id="UP000199251"/>
    </source>
</evidence>
<keyword evidence="8 16" id="KW-0418">Kinase</keyword>
<dbReference type="CDD" id="cd14014">
    <property type="entry name" value="STKc_PknB_like"/>
    <property type="match status" value="1"/>
</dbReference>
<dbReference type="OrthoDB" id="4497069at2"/>
<gene>
    <name evidence="16" type="ORF">BN1232_04161</name>
</gene>
<evidence type="ECO:0000256" key="3">
    <source>
        <dbReference type="ARBA" id="ARBA00022475"/>
    </source>
</evidence>
<evidence type="ECO:0000256" key="5">
    <source>
        <dbReference type="ARBA" id="ARBA00022679"/>
    </source>
</evidence>
<dbReference type="Gene3D" id="1.10.510.10">
    <property type="entry name" value="Transferase(Phosphotransferase) domain 1"/>
    <property type="match status" value="1"/>
</dbReference>
<evidence type="ECO:0000256" key="8">
    <source>
        <dbReference type="ARBA" id="ARBA00022777"/>
    </source>
</evidence>
<feature type="domain" description="Protein kinase" evidence="15">
    <location>
        <begin position="9"/>
        <end position="278"/>
    </location>
</feature>
<evidence type="ECO:0000259" key="15">
    <source>
        <dbReference type="PROSITE" id="PS50011"/>
    </source>
</evidence>
<feature type="region of interest" description="Disordered" evidence="13">
    <location>
        <begin position="280"/>
        <end position="325"/>
    </location>
</feature>